<evidence type="ECO:0000256" key="2">
    <source>
        <dbReference type="SAM" id="Coils"/>
    </source>
</evidence>
<dbReference type="InterPro" id="IPR011709">
    <property type="entry name" value="DEAD-box_helicase_OB_fold"/>
</dbReference>
<comment type="catalytic activity">
    <reaction evidence="1">
        <text>ATP + H2O = ADP + phosphate + H(+)</text>
        <dbReference type="Rhea" id="RHEA:13065"/>
        <dbReference type="ChEBI" id="CHEBI:15377"/>
        <dbReference type="ChEBI" id="CHEBI:15378"/>
        <dbReference type="ChEBI" id="CHEBI:30616"/>
        <dbReference type="ChEBI" id="CHEBI:43474"/>
        <dbReference type="ChEBI" id="CHEBI:456216"/>
        <dbReference type="EC" id="3.6.4.13"/>
    </reaction>
</comment>
<reference evidence="7" key="1">
    <citation type="submission" date="2022-11" db="UniProtKB">
        <authorList>
            <consortium name="WormBaseParasite"/>
        </authorList>
    </citation>
    <scope>IDENTIFICATION</scope>
</reference>
<evidence type="ECO:0000259" key="4">
    <source>
        <dbReference type="SMART" id="SM00487"/>
    </source>
</evidence>
<feature type="coiled-coil region" evidence="2">
    <location>
        <begin position="553"/>
        <end position="580"/>
    </location>
</feature>
<dbReference type="Pfam" id="PF07717">
    <property type="entry name" value="OB_NTP_bind"/>
    <property type="match status" value="1"/>
</dbReference>
<dbReference type="Proteomes" id="UP000887574">
    <property type="component" value="Unplaced"/>
</dbReference>
<dbReference type="SMART" id="SM00487">
    <property type="entry name" value="DEXDc"/>
    <property type="match status" value="1"/>
</dbReference>
<organism evidence="6 7">
    <name type="scientific">Ditylenchus dipsaci</name>
    <dbReference type="NCBI Taxonomy" id="166011"/>
    <lineage>
        <taxon>Eukaryota</taxon>
        <taxon>Metazoa</taxon>
        <taxon>Ecdysozoa</taxon>
        <taxon>Nematoda</taxon>
        <taxon>Chromadorea</taxon>
        <taxon>Rhabditida</taxon>
        <taxon>Tylenchina</taxon>
        <taxon>Tylenchomorpha</taxon>
        <taxon>Sphaerularioidea</taxon>
        <taxon>Anguinidae</taxon>
        <taxon>Anguininae</taxon>
        <taxon>Ditylenchus</taxon>
    </lineage>
</organism>
<dbReference type="SUPFAM" id="SSF52540">
    <property type="entry name" value="P-loop containing nucleoside triphosphate hydrolases"/>
    <property type="match status" value="2"/>
</dbReference>
<dbReference type="SMART" id="SM00847">
    <property type="entry name" value="HA2"/>
    <property type="match status" value="1"/>
</dbReference>
<accession>A0A915EVT8</accession>
<protein>
    <submittedName>
        <fullName evidence="7">Uncharacterized protein</fullName>
    </submittedName>
</protein>
<sequence length="688" mass="78733">MLFNLFGDQVDRCDHIDHNRGPSLAGMGHEDPSFMKIRGAGYDDVSGSLARFAVDLLERVPHASKAVPQQRGMTELEKKHMAFKKLNASMQPLSDDDDVEETSSKSQQKASRAQKSRAMRKRKQSTSSEEEAPSKANQIENDLSSSESDIEKIEEVTKKDVEERDALAKRIRERDKKDTRHIVSKSEAKAAAEASKRLNIADDQKKDKTVLLDKLRYESRKDYLAKRKEDKKMELEAKVIDDETIFANEELTAQEKFDVKYRKEVLSYVKQYDKAGDVLKVQRYHVPDAATKSIPTQYVEEPELPGGDGRHTMGRRAIDVRRVQTWSQDRKGQELDLLLDDEKIDFIEALQMPGTSSEEKPLSAEKLKKLTLDETRKSLPVFAYRDQFIDAVRNNQVLIIEGETGSGKTTQLPQFLYEEGFCDDNKRVGCTQPRRVAAMSVASRVAEEKSCKLGELGRRMAEFPCDPSMSKMIIASEKYGCSEEIITIAAMLSVNAAIFYRPKAMIVHADTARKAFWSSSGDHLTLLNVFNKWKETNFSQQWCNENFVQHRTMKRARDIRDQLEGLLERVEIELKSTTDSVAICKAITSGYFHNLATLDKGGQYKTVKHRHTIQVHPNSCLFEDRPRWLIYYELVFTSKEFMREVIEIDSKWIAELAPHYFKANELEDTINKKLPKHTGKARSELVRL</sequence>
<dbReference type="GO" id="GO:0003723">
    <property type="term" value="F:RNA binding"/>
    <property type="evidence" value="ECO:0007669"/>
    <property type="project" value="TreeGrafter"/>
</dbReference>
<dbReference type="GO" id="GO:0003724">
    <property type="term" value="F:RNA helicase activity"/>
    <property type="evidence" value="ECO:0007669"/>
    <property type="project" value="UniProtKB-EC"/>
</dbReference>
<name>A0A915EVT8_9BILA</name>
<evidence type="ECO:0000313" key="6">
    <source>
        <dbReference type="Proteomes" id="UP000887574"/>
    </source>
</evidence>
<dbReference type="WBParaSite" id="jg9777">
    <property type="protein sequence ID" value="jg9777"/>
    <property type="gene ID" value="jg9777"/>
</dbReference>
<dbReference type="InterPro" id="IPR007502">
    <property type="entry name" value="Helicase-assoc_dom"/>
</dbReference>
<proteinExistence type="predicted"/>
<keyword evidence="6" id="KW-1185">Reference proteome</keyword>
<evidence type="ECO:0000256" key="3">
    <source>
        <dbReference type="SAM" id="MobiDB-lite"/>
    </source>
</evidence>
<dbReference type="AlphaFoldDB" id="A0A915EVT8"/>
<feature type="region of interest" description="Disordered" evidence="3">
    <location>
        <begin position="89"/>
        <end position="156"/>
    </location>
</feature>
<dbReference type="InterPro" id="IPR027417">
    <property type="entry name" value="P-loop_NTPase"/>
</dbReference>
<keyword evidence="2" id="KW-0175">Coiled coil</keyword>
<dbReference type="InterPro" id="IPR014001">
    <property type="entry name" value="Helicase_ATP-bd"/>
</dbReference>
<feature type="domain" description="Helicase ATP-binding" evidence="4">
    <location>
        <begin position="377"/>
        <end position="664"/>
    </location>
</feature>
<dbReference type="PANTHER" id="PTHR18934:SF83">
    <property type="entry name" value="PRE-MRNA-SPLICING FACTOR ATP-DEPENDENT RNA HELICASE DHX16"/>
    <property type="match status" value="1"/>
</dbReference>
<dbReference type="GO" id="GO:0071013">
    <property type="term" value="C:catalytic step 2 spliceosome"/>
    <property type="evidence" value="ECO:0007669"/>
    <property type="project" value="TreeGrafter"/>
</dbReference>
<dbReference type="PANTHER" id="PTHR18934">
    <property type="entry name" value="ATP-DEPENDENT RNA HELICASE"/>
    <property type="match status" value="1"/>
</dbReference>
<feature type="compositionally biased region" description="Basic residues" evidence="3">
    <location>
        <begin position="112"/>
        <end position="124"/>
    </location>
</feature>
<evidence type="ECO:0000313" key="7">
    <source>
        <dbReference type="WBParaSite" id="jg9777"/>
    </source>
</evidence>
<dbReference type="Pfam" id="PF21010">
    <property type="entry name" value="HA2_C"/>
    <property type="match status" value="1"/>
</dbReference>
<feature type="domain" description="Helicase-associated" evidence="5">
    <location>
        <begin position="428"/>
        <end position="527"/>
    </location>
</feature>
<evidence type="ECO:0000256" key="1">
    <source>
        <dbReference type="ARBA" id="ARBA00047984"/>
    </source>
</evidence>
<evidence type="ECO:0000259" key="5">
    <source>
        <dbReference type="SMART" id="SM00847"/>
    </source>
</evidence>
<dbReference type="Gene3D" id="3.40.50.300">
    <property type="entry name" value="P-loop containing nucleotide triphosphate hydrolases"/>
    <property type="match status" value="1"/>
</dbReference>